<comment type="caution">
    <text evidence="2">The sequence shown here is derived from an EMBL/GenBank/DDBJ whole genome shotgun (WGS) entry which is preliminary data.</text>
</comment>
<keyword evidence="1" id="KW-1133">Transmembrane helix</keyword>
<name>A0ABS5L2E0_9ACTN</name>
<dbReference type="EMBL" id="JAAFYZ010000193">
    <property type="protein sequence ID" value="MBS2552507.1"/>
    <property type="molecule type" value="Genomic_DNA"/>
</dbReference>
<dbReference type="Proteomes" id="UP000730482">
    <property type="component" value="Unassembled WGS sequence"/>
</dbReference>
<proteinExistence type="predicted"/>
<evidence type="ECO:0000256" key="1">
    <source>
        <dbReference type="SAM" id="Phobius"/>
    </source>
</evidence>
<keyword evidence="1" id="KW-0472">Membrane</keyword>
<keyword evidence="3" id="KW-1185">Reference proteome</keyword>
<gene>
    <name evidence="2" type="ORF">KGQ19_37200</name>
</gene>
<sequence>PLTVTVHRDPAGPPRENAEITYRIDVVNNTAADYPAASISQMLPGGMRAVTVDSDGVARDGEIEWTAHLSPHATLERTLVAIVGSRDQIQSGQFIHVIQPHHTTATGGSEFSTTACVRPDPAARPLACGSDFATLQHPDHGTWLPWLGTAAAALATTAGFLAVRGRKRRGTPHSR</sequence>
<evidence type="ECO:0000313" key="2">
    <source>
        <dbReference type="EMBL" id="MBS2552507.1"/>
    </source>
</evidence>
<reference evidence="2 3" key="1">
    <citation type="submission" date="2020-02" db="EMBL/GenBank/DDBJ databases">
        <title>Acidophilic actinobacteria isolated from forest soil.</title>
        <authorList>
            <person name="Golinska P."/>
        </authorList>
    </citation>
    <scope>NUCLEOTIDE SEQUENCE [LARGE SCALE GENOMIC DNA]</scope>
    <source>
        <strain evidence="2 3">NL8</strain>
    </source>
</reference>
<evidence type="ECO:0008006" key="4">
    <source>
        <dbReference type="Google" id="ProtNLM"/>
    </source>
</evidence>
<feature type="transmembrane region" description="Helical" evidence="1">
    <location>
        <begin position="143"/>
        <end position="163"/>
    </location>
</feature>
<organism evidence="2 3">
    <name type="scientific">Catenulispora pinistramenti</name>
    <dbReference type="NCBI Taxonomy" id="2705254"/>
    <lineage>
        <taxon>Bacteria</taxon>
        <taxon>Bacillati</taxon>
        <taxon>Actinomycetota</taxon>
        <taxon>Actinomycetes</taxon>
        <taxon>Catenulisporales</taxon>
        <taxon>Catenulisporaceae</taxon>
        <taxon>Catenulispora</taxon>
    </lineage>
</organism>
<protein>
    <recommendedName>
        <fullName evidence="4">DUF11 domain-containing protein</fullName>
    </recommendedName>
</protein>
<keyword evidence="1" id="KW-0812">Transmembrane</keyword>
<feature type="non-terminal residue" evidence="2">
    <location>
        <position position="1"/>
    </location>
</feature>
<accession>A0ABS5L2E0</accession>
<evidence type="ECO:0000313" key="3">
    <source>
        <dbReference type="Proteomes" id="UP000730482"/>
    </source>
</evidence>